<name>A0A1G4RHN2_9HYPH</name>
<gene>
    <name evidence="1" type="ORF">SAMN02927900_02644</name>
</gene>
<protein>
    <submittedName>
        <fullName evidence="1">Uncharacterized protein</fullName>
    </submittedName>
</protein>
<dbReference type="AlphaFoldDB" id="A0A1G4RHN2"/>
<sequence>MAACKSVMDARMVGKGVSQEYFPFRRKKFSRRGHSRRPTFTWNIKFSDAALLSYLKAIIFSTYKNARSRIT</sequence>
<evidence type="ECO:0000313" key="1">
    <source>
        <dbReference type="EMBL" id="SCW56005.1"/>
    </source>
</evidence>
<organism evidence="1 2">
    <name type="scientific">Rhizobium mongolense subsp. loessense</name>
    <dbReference type="NCBI Taxonomy" id="158890"/>
    <lineage>
        <taxon>Bacteria</taxon>
        <taxon>Pseudomonadati</taxon>
        <taxon>Pseudomonadota</taxon>
        <taxon>Alphaproteobacteria</taxon>
        <taxon>Hyphomicrobiales</taxon>
        <taxon>Rhizobiaceae</taxon>
        <taxon>Rhizobium/Agrobacterium group</taxon>
        <taxon>Rhizobium</taxon>
    </lineage>
</organism>
<dbReference type="Proteomes" id="UP000199542">
    <property type="component" value="Unassembled WGS sequence"/>
</dbReference>
<dbReference type="EMBL" id="FMTM01000003">
    <property type="protein sequence ID" value="SCW56005.1"/>
    <property type="molecule type" value="Genomic_DNA"/>
</dbReference>
<reference evidence="1 2" key="1">
    <citation type="submission" date="2016-10" db="EMBL/GenBank/DDBJ databases">
        <authorList>
            <person name="de Groot N.N."/>
        </authorList>
    </citation>
    <scope>NUCLEOTIDE SEQUENCE [LARGE SCALE GENOMIC DNA]</scope>
    <source>
        <strain evidence="1 2">CGMCC 1.3401</strain>
    </source>
</reference>
<proteinExistence type="predicted"/>
<accession>A0A1G4RHN2</accession>
<evidence type="ECO:0000313" key="2">
    <source>
        <dbReference type="Proteomes" id="UP000199542"/>
    </source>
</evidence>